<dbReference type="GO" id="GO:0046983">
    <property type="term" value="F:protein dimerization activity"/>
    <property type="evidence" value="ECO:0007669"/>
    <property type="project" value="InterPro"/>
</dbReference>
<proteinExistence type="predicted"/>
<dbReference type="SUPFAM" id="SSF53098">
    <property type="entry name" value="Ribonuclease H-like"/>
    <property type="match status" value="1"/>
</dbReference>
<dbReference type="GO" id="GO:0005634">
    <property type="term" value="C:nucleus"/>
    <property type="evidence" value="ECO:0007669"/>
    <property type="project" value="UniProtKB-SubCell"/>
</dbReference>
<keyword evidence="5" id="KW-0539">Nucleus</keyword>
<keyword evidence="3" id="KW-0863">Zinc-finger</keyword>
<evidence type="ECO:0000313" key="7">
    <source>
        <dbReference type="EMBL" id="TVY74432.1"/>
    </source>
</evidence>
<dbReference type="InterPro" id="IPR052035">
    <property type="entry name" value="ZnF_BED_domain_contain"/>
</dbReference>
<keyword evidence="4" id="KW-0862">Zinc</keyword>
<evidence type="ECO:0000313" key="8">
    <source>
        <dbReference type="Proteomes" id="UP000320707"/>
    </source>
</evidence>
<evidence type="ECO:0000256" key="5">
    <source>
        <dbReference type="ARBA" id="ARBA00023242"/>
    </source>
</evidence>
<evidence type="ECO:0000256" key="4">
    <source>
        <dbReference type="ARBA" id="ARBA00022833"/>
    </source>
</evidence>
<dbReference type="InterPro" id="IPR012337">
    <property type="entry name" value="RNaseH-like_sf"/>
</dbReference>
<evidence type="ECO:0000259" key="6">
    <source>
        <dbReference type="Pfam" id="PF05699"/>
    </source>
</evidence>
<dbReference type="PANTHER" id="PTHR46481:SF10">
    <property type="entry name" value="ZINC FINGER BED DOMAIN-CONTAINING PROTEIN 39"/>
    <property type="match status" value="1"/>
</dbReference>
<comment type="subcellular location">
    <subcellularLocation>
        <location evidence="1">Nucleus</location>
    </subcellularLocation>
</comment>
<keyword evidence="2" id="KW-0479">Metal-binding</keyword>
<reference evidence="7 8" key="1">
    <citation type="journal article" date="2019" name="Microbiol. Resour. Announc.">
        <title>High-quality draft genome sequence of Fusarium oxysporum f. sp. cubense strain 160527, a causal agent of Panama disease.</title>
        <authorList>
            <person name="Asai S."/>
            <person name="Ayukawa Y."/>
            <person name="Gan P."/>
            <person name="Masuda S."/>
            <person name="Komatsu K."/>
            <person name="Shirasu K."/>
            <person name="Arie T."/>
        </authorList>
    </citation>
    <scope>NUCLEOTIDE SEQUENCE [LARGE SCALE GENOMIC DNA]</scope>
    <source>
        <strain evidence="7 8">160527</strain>
    </source>
</reference>
<gene>
    <name evidence="7" type="ORF">Focb16_v005707</name>
</gene>
<evidence type="ECO:0000256" key="3">
    <source>
        <dbReference type="ARBA" id="ARBA00022771"/>
    </source>
</evidence>
<sequence length="431" mass="50162">MGFPNDIDYDPVTHRIRCLDHILNLALQAFLHATSKEALKAALAAIEETEDTDPYELFSAYLDVPVVEDNPASIRAHEQAQRRGGKVKAKHKGFEGWGATTALQKLHNLAVWLRNSSIHHDRWIEAVGITLGIDNDTRWPSWYHLIKRTTRKERETKDFIDKHPECDNFRLNGVEWDTLKRTERFLSVFASGPEKDLRMVHSIEMGWFILDKYYALVESTPVYAAAMLLDPSKRKHYLLQNWPGEWHQKTIDAAYSIWQKQYAHLAHESLPAAAADIDTSHPSLKKRIENELDRLKRRLRVQPTSQEDEDTFTAFIEDKTIDLDAPKITPLQWWLVPEQRRRYPRLHRMAINILSIAPSSAGPEQQFSVARRTRSWDRLRLSPENLQRLECMGNWFARKLISSEEQLAMMVEAVEMDDEMNIDFDEEGWDV</sequence>
<protein>
    <recommendedName>
        <fullName evidence="6">HAT C-terminal dimerisation domain-containing protein</fullName>
    </recommendedName>
</protein>
<dbReference type="InterPro" id="IPR008906">
    <property type="entry name" value="HATC_C_dom"/>
</dbReference>
<dbReference type="Proteomes" id="UP000320707">
    <property type="component" value="Unassembled WGS sequence"/>
</dbReference>
<name>A0A559LJH7_FUSOC</name>
<evidence type="ECO:0000256" key="2">
    <source>
        <dbReference type="ARBA" id="ARBA00022723"/>
    </source>
</evidence>
<dbReference type="PANTHER" id="PTHR46481">
    <property type="entry name" value="ZINC FINGER BED DOMAIN-CONTAINING PROTEIN 4"/>
    <property type="match status" value="1"/>
</dbReference>
<comment type="caution">
    <text evidence="7">The sequence shown here is derived from an EMBL/GenBank/DDBJ whole genome shotgun (WGS) entry which is preliminary data.</text>
</comment>
<accession>A0A559LJH7</accession>
<dbReference type="Pfam" id="PF05699">
    <property type="entry name" value="Dimer_Tnp_hAT"/>
    <property type="match status" value="1"/>
</dbReference>
<dbReference type="GO" id="GO:0008270">
    <property type="term" value="F:zinc ion binding"/>
    <property type="evidence" value="ECO:0007669"/>
    <property type="project" value="UniProtKB-KW"/>
</dbReference>
<organism evidence="7 8">
    <name type="scientific">Fusarium oxysporum f. sp. cubense</name>
    <dbReference type="NCBI Taxonomy" id="61366"/>
    <lineage>
        <taxon>Eukaryota</taxon>
        <taxon>Fungi</taxon>
        <taxon>Dikarya</taxon>
        <taxon>Ascomycota</taxon>
        <taxon>Pezizomycotina</taxon>
        <taxon>Sordariomycetes</taxon>
        <taxon>Hypocreomycetidae</taxon>
        <taxon>Hypocreales</taxon>
        <taxon>Nectriaceae</taxon>
        <taxon>Fusarium</taxon>
        <taxon>Fusarium oxysporum species complex</taxon>
    </lineage>
</organism>
<dbReference type="AlphaFoldDB" id="A0A559LJH7"/>
<feature type="domain" description="HAT C-terminal dimerisation" evidence="6">
    <location>
        <begin position="316"/>
        <end position="396"/>
    </location>
</feature>
<dbReference type="EMBL" id="SRMI01000003">
    <property type="protein sequence ID" value="TVY74432.1"/>
    <property type="molecule type" value="Genomic_DNA"/>
</dbReference>
<evidence type="ECO:0000256" key="1">
    <source>
        <dbReference type="ARBA" id="ARBA00004123"/>
    </source>
</evidence>